<proteinExistence type="inferred from homology"/>
<dbReference type="CDD" id="cd01017">
    <property type="entry name" value="AdcA"/>
    <property type="match status" value="1"/>
</dbReference>
<name>A0A5R9G974_9BACL</name>
<keyword evidence="3 6" id="KW-0732">Signal</keyword>
<reference evidence="7 8" key="1">
    <citation type="submission" date="2019-05" db="EMBL/GenBank/DDBJ databases">
        <authorList>
            <person name="Narsing Rao M.P."/>
            <person name="Li W.J."/>
        </authorList>
    </citation>
    <scope>NUCLEOTIDE SEQUENCE [LARGE SCALE GENOMIC DNA]</scope>
    <source>
        <strain evidence="7 8">SYSU_K30003</strain>
    </source>
</reference>
<dbReference type="SUPFAM" id="SSF53807">
    <property type="entry name" value="Helical backbone' metal receptor"/>
    <property type="match status" value="1"/>
</dbReference>
<evidence type="ECO:0000256" key="5">
    <source>
        <dbReference type="SAM" id="MobiDB-lite"/>
    </source>
</evidence>
<dbReference type="GO" id="GO:0046872">
    <property type="term" value="F:metal ion binding"/>
    <property type="evidence" value="ECO:0007669"/>
    <property type="project" value="InterPro"/>
</dbReference>
<feature type="signal peptide" evidence="6">
    <location>
        <begin position="1"/>
        <end position="25"/>
    </location>
</feature>
<evidence type="ECO:0000256" key="3">
    <source>
        <dbReference type="ARBA" id="ARBA00022729"/>
    </source>
</evidence>
<organism evidence="7 8">
    <name type="scientific">Paenibacillus antri</name>
    <dbReference type="NCBI Taxonomy" id="2582848"/>
    <lineage>
        <taxon>Bacteria</taxon>
        <taxon>Bacillati</taxon>
        <taxon>Bacillota</taxon>
        <taxon>Bacilli</taxon>
        <taxon>Bacillales</taxon>
        <taxon>Paenibacillaceae</taxon>
        <taxon>Paenibacillus</taxon>
    </lineage>
</organism>
<gene>
    <name evidence="7" type="ORF">FE782_06265</name>
</gene>
<dbReference type="EMBL" id="VCIW01000003">
    <property type="protein sequence ID" value="TLS52972.1"/>
    <property type="molecule type" value="Genomic_DNA"/>
</dbReference>
<dbReference type="Proteomes" id="UP000309676">
    <property type="component" value="Unassembled WGS sequence"/>
</dbReference>
<dbReference type="PRINTS" id="PR00690">
    <property type="entry name" value="ADHESNFAMILY"/>
</dbReference>
<feature type="region of interest" description="Disordered" evidence="5">
    <location>
        <begin position="129"/>
        <end position="188"/>
    </location>
</feature>
<dbReference type="GO" id="GO:0007155">
    <property type="term" value="P:cell adhesion"/>
    <property type="evidence" value="ECO:0007669"/>
    <property type="project" value="InterPro"/>
</dbReference>
<dbReference type="Gene3D" id="3.40.50.1980">
    <property type="entry name" value="Nitrogenase molybdenum iron protein domain"/>
    <property type="match status" value="3"/>
</dbReference>
<protein>
    <submittedName>
        <fullName evidence="7">Zinc ABC transporter substrate-binding protein</fullName>
    </submittedName>
</protein>
<dbReference type="OrthoDB" id="9810636at2"/>
<dbReference type="InterPro" id="IPR050492">
    <property type="entry name" value="Bact_metal-bind_prot9"/>
</dbReference>
<dbReference type="InterPro" id="IPR006128">
    <property type="entry name" value="Lipoprotein_PsaA-like"/>
</dbReference>
<feature type="chain" id="PRO_5024272358" evidence="6">
    <location>
        <begin position="26"/>
        <end position="353"/>
    </location>
</feature>
<keyword evidence="8" id="KW-1185">Reference proteome</keyword>
<dbReference type="RefSeq" id="WP_138193213.1">
    <property type="nucleotide sequence ID" value="NZ_VCIW01000003.1"/>
</dbReference>
<dbReference type="GO" id="GO:0030001">
    <property type="term" value="P:metal ion transport"/>
    <property type="evidence" value="ECO:0007669"/>
    <property type="project" value="InterPro"/>
</dbReference>
<dbReference type="PANTHER" id="PTHR42953">
    <property type="entry name" value="HIGH-AFFINITY ZINC UPTAKE SYSTEM PROTEIN ZNUA-RELATED"/>
    <property type="match status" value="1"/>
</dbReference>
<dbReference type="Pfam" id="PF01297">
    <property type="entry name" value="ZnuA"/>
    <property type="match status" value="1"/>
</dbReference>
<evidence type="ECO:0000256" key="2">
    <source>
        <dbReference type="ARBA" id="ARBA00022448"/>
    </source>
</evidence>
<evidence type="ECO:0000313" key="7">
    <source>
        <dbReference type="EMBL" id="TLS52972.1"/>
    </source>
</evidence>
<dbReference type="PANTHER" id="PTHR42953:SF3">
    <property type="entry name" value="HIGH-AFFINITY ZINC UPTAKE SYSTEM PROTEIN ZNUA"/>
    <property type="match status" value="1"/>
</dbReference>
<evidence type="ECO:0000256" key="6">
    <source>
        <dbReference type="SAM" id="SignalP"/>
    </source>
</evidence>
<dbReference type="AlphaFoldDB" id="A0A5R9G974"/>
<sequence length="353" mass="38775">MKRMKRNTLLTIGLAAALAATTGCASQSGSAIQEEKVNVVTSFFPLYDFARTIGGEYVNAINMIPAGVEPHDWTPKSQDMANITKAQVFAYQGAGFEGWTDDVLGGIDTKGLVIVEASRGIELMKASENAHAEEAHAEEEHAREEEHADEHAHEHEEEHADEHAAEQADEHAAGDGHNHGDFDPHTWLSPRSAMQMASNLLEGLKQADPAHAAEYERNFEALKAELAALDKAYTDRLSQVVNKEMVVSHQAFGYLARDYGLVQMPIMGLTPDGEPTAHDLKKISDFVKEHDVRFIFTEELVSDKLAKTLANDLGVETLPLHPLEGLTEAERDAGETYISLMEKNLEQLAKALK</sequence>
<accession>A0A5R9G974</accession>
<dbReference type="InterPro" id="IPR006127">
    <property type="entry name" value="ZnuA-like"/>
</dbReference>
<evidence type="ECO:0000256" key="4">
    <source>
        <dbReference type="RuleBase" id="RU003512"/>
    </source>
</evidence>
<keyword evidence="2 4" id="KW-0813">Transport</keyword>
<comment type="caution">
    <text evidence="7">The sequence shown here is derived from an EMBL/GenBank/DDBJ whole genome shotgun (WGS) entry which is preliminary data.</text>
</comment>
<dbReference type="PROSITE" id="PS51257">
    <property type="entry name" value="PROKAR_LIPOPROTEIN"/>
    <property type="match status" value="1"/>
</dbReference>
<evidence type="ECO:0000256" key="1">
    <source>
        <dbReference type="ARBA" id="ARBA00011028"/>
    </source>
</evidence>
<feature type="compositionally biased region" description="Basic and acidic residues" evidence="5">
    <location>
        <begin position="129"/>
        <end position="184"/>
    </location>
</feature>
<comment type="similarity">
    <text evidence="1 4">Belongs to the bacterial solute-binding protein 9 family.</text>
</comment>
<evidence type="ECO:0000313" key="8">
    <source>
        <dbReference type="Proteomes" id="UP000309676"/>
    </source>
</evidence>